<dbReference type="EMBL" id="CADEAL010004181">
    <property type="protein sequence ID" value="CAB1453739.1"/>
    <property type="molecule type" value="Genomic_DNA"/>
</dbReference>
<feature type="region of interest" description="Disordered" evidence="1">
    <location>
        <begin position="78"/>
        <end position="104"/>
    </location>
</feature>
<name>A0A9N7VNP9_PLEPL</name>
<evidence type="ECO:0000313" key="2">
    <source>
        <dbReference type="EMBL" id="CAB1453739.1"/>
    </source>
</evidence>
<organism evidence="2 3">
    <name type="scientific">Pleuronectes platessa</name>
    <name type="common">European plaice</name>
    <dbReference type="NCBI Taxonomy" id="8262"/>
    <lineage>
        <taxon>Eukaryota</taxon>
        <taxon>Metazoa</taxon>
        <taxon>Chordata</taxon>
        <taxon>Craniata</taxon>
        <taxon>Vertebrata</taxon>
        <taxon>Euteleostomi</taxon>
        <taxon>Actinopterygii</taxon>
        <taxon>Neopterygii</taxon>
        <taxon>Teleostei</taxon>
        <taxon>Neoteleostei</taxon>
        <taxon>Acanthomorphata</taxon>
        <taxon>Carangaria</taxon>
        <taxon>Pleuronectiformes</taxon>
        <taxon>Pleuronectoidei</taxon>
        <taxon>Pleuronectidae</taxon>
        <taxon>Pleuronectes</taxon>
    </lineage>
</organism>
<evidence type="ECO:0000313" key="3">
    <source>
        <dbReference type="Proteomes" id="UP001153269"/>
    </source>
</evidence>
<protein>
    <submittedName>
        <fullName evidence="2">Uncharacterized protein</fullName>
    </submittedName>
</protein>
<keyword evidence="3" id="KW-1185">Reference proteome</keyword>
<evidence type="ECO:0000256" key="1">
    <source>
        <dbReference type="SAM" id="MobiDB-lite"/>
    </source>
</evidence>
<comment type="caution">
    <text evidence="2">The sequence shown here is derived from an EMBL/GenBank/DDBJ whole genome shotgun (WGS) entry which is preliminary data.</text>
</comment>
<gene>
    <name evidence="2" type="ORF">PLEPLA_LOCUS41499</name>
</gene>
<sequence>MVKAFDLDSVSPEEKVLKCPKVTSYFLTSCYVVDVGGACVTHQKYLSSVKNTHREAQTHRQRRSGICGLNHCQRTGGKVAARSDQSRKPLCPRLQPEADPVVEI</sequence>
<dbReference type="AlphaFoldDB" id="A0A9N7VNP9"/>
<accession>A0A9N7VNP9</accession>
<proteinExistence type="predicted"/>
<reference evidence="2" key="1">
    <citation type="submission" date="2020-03" db="EMBL/GenBank/DDBJ databases">
        <authorList>
            <person name="Weist P."/>
        </authorList>
    </citation>
    <scope>NUCLEOTIDE SEQUENCE</scope>
</reference>
<dbReference type="Proteomes" id="UP001153269">
    <property type="component" value="Unassembled WGS sequence"/>
</dbReference>